<dbReference type="EMBL" id="HADW01012356">
    <property type="protein sequence ID" value="SBP13756.1"/>
    <property type="molecule type" value="Transcribed_RNA"/>
</dbReference>
<name>A0A1A7X6S3_9TELE</name>
<accession>A0A1A7X6S3</accession>
<organism evidence="1">
    <name type="scientific">Iconisemion striatum</name>
    <dbReference type="NCBI Taxonomy" id="60296"/>
    <lineage>
        <taxon>Eukaryota</taxon>
        <taxon>Metazoa</taxon>
        <taxon>Chordata</taxon>
        <taxon>Craniata</taxon>
        <taxon>Vertebrata</taxon>
        <taxon>Euteleostomi</taxon>
        <taxon>Actinopterygii</taxon>
        <taxon>Neopterygii</taxon>
        <taxon>Teleostei</taxon>
        <taxon>Neoteleostei</taxon>
        <taxon>Acanthomorphata</taxon>
        <taxon>Ovalentaria</taxon>
        <taxon>Atherinomorphae</taxon>
        <taxon>Cyprinodontiformes</taxon>
        <taxon>Nothobranchiidae</taxon>
        <taxon>Iconisemion</taxon>
    </lineage>
</organism>
<evidence type="ECO:0000313" key="1">
    <source>
        <dbReference type="EMBL" id="SBP13756.1"/>
    </source>
</evidence>
<gene>
    <name evidence="1" type="primary">Nfu_g_1_013058</name>
</gene>
<reference evidence="1" key="2">
    <citation type="submission" date="2016-06" db="EMBL/GenBank/DDBJ databases">
        <title>The genome of a short-lived fish provides insights into sex chromosome evolution and the genetic control of aging.</title>
        <authorList>
            <person name="Reichwald K."/>
            <person name="Felder M."/>
            <person name="Petzold A."/>
            <person name="Koch P."/>
            <person name="Groth M."/>
            <person name="Platzer M."/>
        </authorList>
    </citation>
    <scope>NUCLEOTIDE SEQUENCE</scope>
    <source>
        <tissue evidence="1">Brain</tissue>
    </source>
</reference>
<sequence length="69" mass="8094">RPEASFFKVDSLRTNMSLFFSGAITSTSHSSTPHDKRAQREVQMGSVRSRFRFHKLYRHFETRLSCQTL</sequence>
<protein>
    <submittedName>
        <fullName evidence="1">Uncharacterized protein</fullName>
    </submittedName>
</protein>
<feature type="non-terminal residue" evidence="1">
    <location>
        <position position="69"/>
    </location>
</feature>
<proteinExistence type="predicted"/>
<feature type="non-terminal residue" evidence="1">
    <location>
        <position position="1"/>
    </location>
</feature>
<dbReference type="AlphaFoldDB" id="A0A1A7X6S3"/>
<reference evidence="1" key="1">
    <citation type="submission" date="2016-05" db="EMBL/GenBank/DDBJ databases">
        <authorList>
            <person name="Lavstsen T."/>
            <person name="Jespersen J.S."/>
        </authorList>
    </citation>
    <scope>NUCLEOTIDE SEQUENCE</scope>
    <source>
        <tissue evidence="1">Brain</tissue>
    </source>
</reference>